<feature type="domain" description="Major facilitator superfamily (MFS) profile" evidence="9">
    <location>
        <begin position="12"/>
        <end position="390"/>
    </location>
</feature>
<evidence type="ECO:0000256" key="1">
    <source>
        <dbReference type="ARBA" id="ARBA00004651"/>
    </source>
</evidence>
<dbReference type="NCBIfam" id="TIGR00710">
    <property type="entry name" value="efflux_Bcr_CflA"/>
    <property type="match status" value="1"/>
</dbReference>
<name>A0ABZ0K2P7_9GAMM</name>
<keyword evidence="7 8" id="KW-0472">Membrane</keyword>
<dbReference type="InterPro" id="IPR011701">
    <property type="entry name" value="MFS"/>
</dbReference>
<organism evidence="10 11">
    <name type="scientific">Shewanella youngdeokensis</name>
    <dbReference type="NCBI Taxonomy" id="2999068"/>
    <lineage>
        <taxon>Bacteria</taxon>
        <taxon>Pseudomonadati</taxon>
        <taxon>Pseudomonadota</taxon>
        <taxon>Gammaproteobacteria</taxon>
        <taxon>Alteromonadales</taxon>
        <taxon>Shewanellaceae</taxon>
        <taxon>Shewanella</taxon>
    </lineage>
</organism>
<evidence type="ECO:0000256" key="4">
    <source>
        <dbReference type="ARBA" id="ARBA00022475"/>
    </source>
</evidence>
<dbReference type="InterPro" id="IPR020846">
    <property type="entry name" value="MFS_dom"/>
</dbReference>
<dbReference type="CDD" id="cd17320">
    <property type="entry name" value="MFS_MdfA_MDR_like"/>
    <property type="match status" value="1"/>
</dbReference>
<keyword evidence="8" id="KW-0997">Cell inner membrane</keyword>
<feature type="transmembrane region" description="Helical" evidence="8">
    <location>
        <begin position="341"/>
        <end position="361"/>
    </location>
</feature>
<feature type="transmembrane region" description="Helical" evidence="8">
    <location>
        <begin position="78"/>
        <end position="95"/>
    </location>
</feature>
<evidence type="ECO:0000256" key="6">
    <source>
        <dbReference type="ARBA" id="ARBA00022989"/>
    </source>
</evidence>
<feature type="transmembrane region" description="Helical" evidence="8">
    <location>
        <begin position="209"/>
        <end position="231"/>
    </location>
</feature>
<comment type="similarity">
    <text evidence="2 8">Belongs to the major facilitator superfamily. Bcr/CmlA family.</text>
</comment>
<gene>
    <name evidence="10" type="primary">punC</name>
    <name evidence="10" type="ORF">RGE70_08880</name>
</gene>
<dbReference type="Proteomes" id="UP001529491">
    <property type="component" value="Chromosome"/>
</dbReference>
<dbReference type="Pfam" id="PF07690">
    <property type="entry name" value="MFS_1"/>
    <property type="match status" value="1"/>
</dbReference>
<evidence type="ECO:0000256" key="2">
    <source>
        <dbReference type="ARBA" id="ARBA00006236"/>
    </source>
</evidence>
<evidence type="ECO:0000256" key="8">
    <source>
        <dbReference type="RuleBase" id="RU365088"/>
    </source>
</evidence>
<dbReference type="SUPFAM" id="SSF103473">
    <property type="entry name" value="MFS general substrate transporter"/>
    <property type="match status" value="1"/>
</dbReference>
<dbReference type="PANTHER" id="PTHR23502:SF162">
    <property type="entry name" value="INNER MEMBRANE TRANSPORT PROTEIN YDHC"/>
    <property type="match status" value="1"/>
</dbReference>
<keyword evidence="4" id="KW-1003">Cell membrane</keyword>
<feature type="transmembrane region" description="Helical" evidence="8">
    <location>
        <begin position="243"/>
        <end position="264"/>
    </location>
</feature>
<evidence type="ECO:0000256" key="3">
    <source>
        <dbReference type="ARBA" id="ARBA00022448"/>
    </source>
</evidence>
<dbReference type="PANTHER" id="PTHR23502">
    <property type="entry name" value="MAJOR FACILITATOR SUPERFAMILY"/>
    <property type="match status" value="1"/>
</dbReference>
<protein>
    <recommendedName>
        <fullName evidence="8">Bcr/CflA family efflux transporter</fullName>
    </recommendedName>
</protein>
<feature type="transmembrane region" description="Helical" evidence="8">
    <location>
        <begin position="7"/>
        <end position="26"/>
    </location>
</feature>
<dbReference type="InterPro" id="IPR004812">
    <property type="entry name" value="Efflux_drug-R_Bcr/CmlA"/>
</dbReference>
<keyword evidence="11" id="KW-1185">Reference proteome</keyword>
<feature type="transmembrane region" description="Helical" evidence="8">
    <location>
        <begin position="46"/>
        <end position="66"/>
    </location>
</feature>
<keyword evidence="3 8" id="KW-0813">Transport</keyword>
<feature type="transmembrane region" description="Helical" evidence="8">
    <location>
        <begin position="304"/>
        <end position="329"/>
    </location>
</feature>
<evidence type="ECO:0000313" key="10">
    <source>
        <dbReference type="EMBL" id="WOT06833.1"/>
    </source>
</evidence>
<keyword evidence="6 8" id="KW-1133">Transmembrane helix</keyword>
<sequence length="395" mass="42440">MKTLTNAKYYLFLSYLALLSMLGFIATDMYLPAFKAIEDTMMTSPAQVAMSLTFFLAGLAIGQLIYGPLVERFGKRNSLIFGMVVFTLASLVIAYSESIWVFNSARFMQAIGACAAGVIWQAIVIEKYDAIKAQSVFANIMPLVALSPAVAPIVGAFILELFGWQSIFVTLVALAIAMIVMTVCFVPAETRSVTESKTNINYLSILKNSTYLGNVVIFGACSGAFFSYLTVWPMVMEQHGFDAKAIGLSFIPQTVMFIVGGYASKLLTRKVGTEKALQLLLAMLTLCASTIVTVTILITGLPIYPLLAAFSVLAACNGAIYPIVVNGALQQFPQNSAKAAGLQNFLQIGLSFLASSSVAVWASTGELAIGCGILVCTIIVFVGFKLRNLKSQNPK</sequence>
<reference evidence="10 11" key="1">
    <citation type="submission" date="2023-10" db="EMBL/GenBank/DDBJ databases">
        <title>Complete genome sequence of Shewanella sp. DAU334.</title>
        <authorList>
            <person name="Lee Y.-S."/>
            <person name="Jeong H.-R."/>
            <person name="Hwang E.-J."/>
            <person name="Choi Y.-L."/>
            <person name="Kim G.-D."/>
        </authorList>
    </citation>
    <scope>NUCLEOTIDE SEQUENCE [LARGE SCALE GENOMIC DNA]</scope>
    <source>
        <strain evidence="10 11">DAU334</strain>
    </source>
</reference>
<dbReference type="Gene3D" id="1.20.1720.10">
    <property type="entry name" value="Multidrug resistance protein D"/>
    <property type="match status" value="1"/>
</dbReference>
<evidence type="ECO:0000259" key="9">
    <source>
        <dbReference type="PROSITE" id="PS50850"/>
    </source>
</evidence>
<dbReference type="EMBL" id="CP136522">
    <property type="protein sequence ID" value="WOT06833.1"/>
    <property type="molecule type" value="Genomic_DNA"/>
</dbReference>
<dbReference type="InterPro" id="IPR036259">
    <property type="entry name" value="MFS_trans_sf"/>
</dbReference>
<proteinExistence type="inferred from homology"/>
<feature type="transmembrane region" description="Helical" evidence="8">
    <location>
        <begin position="276"/>
        <end position="298"/>
    </location>
</feature>
<evidence type="ECO:0000256" key="5">
    <source>
        <dbReference type="ARBA" id="ARBA00022692"/>
    </source>
</evidence>
<comment type="subcellular location">
    <subcellularLocation>
        <location evidence="8">Cell inner membrane</location>
        <topology evidence="8">Multi-pass membrane protein</topology>
    </subcellularLocation>
    <subcellularLocation>
        <location evidence="1">Cell membrane</location>
        <topology evidence="1">Multi-pass membrane protein</topology>
    </subcellularLocation>
</comment>
<feature type="transmembrane region" description="Helical" evidence="8">
    <location>
        <begin position="137"/>
        <end position="158"/>
    </location>
</feature>
<accession>A0ABZ0K2P7</accession>
<evidence type="ECO:0000256" key="7">
    <source>
        <dbReference type="ARBA" id="ARBA00023136"/>
    </source>
</evidence>
<dbReference type="RefSeq" id="WP_310471104.1">
    <property type="nucleotide sequence ID" value="NZ_CP136522.1"/>
</dbReference>
<dbReference type="PROSITE" id="PS50850">
    <property type="entry name" value="MFS"/>
    <property type="match status" value="1"/>
</dbReference>
<feature type="transmembrane region" description="Helical" evidence="8">
    <location>
        <begin position="367"/>
        <end position="386"/>
    </location>
</feature>
<feature type="transmembrane region" description="Helical" evidence="8">
    <location>
        <begin position="107"/>
        <end position="125"/>
    </location>
</feature>
<feature type="transmembrane region" description="Helical" evidence="8">
    <location>
        <begin position="164"/>
        <end position="188"/>
    </location>
</feature>
<evidence type="ECO:0000313" key="11">
    <source>
        <dbReference type="Proteomes" id="UP001529491"/>
    </source>
</evidence>
<keyword evidence="5 8" id="KW-0812">Transmembrane</keyword>
<dbReference type="NCBIfam" id="NF008270">
    <property type="entry name" value="PRK11043.1"/>
    <property type="match status" value="1"/>
</dbReference>